<keyword evidence="1" id="KW-0805">Transcription regulation</keyword>
<organism evidence="5 6">
    <name type="scientific">Chitinophaga parva</name>
    <dbReference type="NCBI Taxonomy" id="2169414"/>
    <lineage>
        <taxon>Bacteria</taxon>
        <taxon>Pseudomonadati</taxon>
        <taxon>Bacteroidota</taxon>
        <taxon>Chitinophagia</taxon>
        <taxon>Chitinophagales</taxon>
        <taxon>Chitinophagaceae</taxon>
        <taxon>Chitinophaga</taxon>
    </lineage>
</organism>
<evidence type="ECO:0000256" key="3">
    <source>
        <dbReference type="ARBA" id="ARBA00023163"/>
    </source>
</evidence>
<name>A0A2T7BCX1_9BACT</name>
<dbReference type="GO" id="GO:0043565">
    <property type="term" value="F:sequence-specific DNA binding"/>
    <property type="evidence" value="ECO:0007669"/>
    <property type="project" value="InterPro"/>
</dbReference>
<keyword evidence="3" id="KW-0804">Transcription</keyword>
<evidence type="ECO:0000256" key="1">
    <source>
        <dbReference type="ARBA" id="ARBA00023015"/>
    </source>
</evidence>
<comment type="caution">
    <text evidence="5">The sequence shown here is derived from an EMBL/GenBank/DDBJ whole genome shotgun (WGS) entry which is preliminary data.</text>
</comment>
<keyword evidence="2" id="KW-0238">DNA-binding</keyword>
<reference evidence="5 6" key="1">
    <citation type="submission" date="2018-04" db="EMBL/GenBank/DDBJ databases">
        <title>Chitinophaga fuyangensis sp. nov., isolated from soil in a chemical factory.</title>
        <authorList>
            <person name="Chen K."/>
        </authorList>
    </citation>
    <scope>NUCLEOTIDE SEQUENCE [LARGE SCALE GENOMIC DNA]</scope>
    <source>
        <strain evidence="5 6">LY-1</strain>
    </source>
</reference>
<dbReference type="PANTHER" id="PTHR43280">
    <property type="entry name" value="ARAC-FAMILY TRANSCRIPTIONAL REGULATOR"/>
    <property type="match status" value="1"/>
</dbReference>
<dbReference type="RefSeq" id="WP_108688690.1">
    <property type="nucleotide sequence ID" value="NZ_QCYK01000003.1"/>
</dbReference>
<protein>
    <submittedName>
        <fullName evidence="5">AraC family transcriptional regulator</fullName>
    </submittedName>
</protein>
<dbReference type="AlphaFoldDB" id="A0A2T7BCX1"/>
<dbReference type="PANTHER" id="PTHR43280:SF32">
    <property type="entry name" value="TRANSCRIPTIONAL REGULATORY PROTEIN"/>
    <property type="match status" value="1"/>
</dbReference>
<evidence type="ECO:0000259" key="4">
    <source>
        <dbReference type="PROSITE" id="PS01124"/>
    </source>
</evidence>
<dbReference type="Pfam" id="PF12833">
    <property type="entry name" value="HTH_18"/>
    <property type="match status" value="1"/>
</dbReference>
<evidence type="ECO:0000256" key="2">
    <source>
        <dbReference type="ARBA" id="ARBA00023125"/>
    </source>
</evidence>
<sequence>MPSTSIPKKVLSRKDEITEQFLALVDQHLQDIRNNSVEKTYHTADLARLLFVHPVHLTNTIKLTTGKSPCDHLEEGLIAEAYRLLATTTLSVADVGYRLTYSTPSNFAKFFKNMTGMTPLQYRKSLQEAQKN</sequence>
<feature type="domain" description="HTH araC/xylS-type" evidence="4">
    <location>
        <begin position="19"/>
        <end position="125"/>
    </location>
</feature>
<dbReference type="OrthoDB" id="956952at2"/>
<evidence type="ECO:0000313" key="5">
    <source>
        <dbReference type="EMBL" id="PUZ22946.1"/>
    </source>
</evidence>
<dbReference type="Gene3D" id="1.10.10.60">
    <property type="entry name" value="Homeodomain-like"/>
    <property type="match status" value="1"/>
</dbReference>
<keyword evidence="6" id="KW-1185">Reference proteome</keyword>
<dbReference type="SUPFAM" id="SSF46689">
    <property type="entry name" value="Homeodomain-like"/>
    <property type="match status" value="1"/>
</dbReference>
<dbReference type="SMART" id="SM00342">
    <property type="entry name" value="HTH_ARAC"/>
    <property type="match status" value="1"/>
</dbReference>
<proteinExistence type="predicted"/>
<dbReference type="PROSITE" id="PS01124">
    <property type="entry name" value="HTH_ARAC_FAMILY_2"/>
    <property type="match status" value="1"/>
</dbReference>
<dbReference type="Proteomes" id="UP000244450">
    <property type="component" value="Unassembled WGS sequence"/>
</dbReference>
<dbReference type="GO" id="GO:0003700">
    <property type="term" value="F:DNA-binding transcription factor activity"/>
    <property type="evidence" value="ECO:0007669"/>
    <property type="project" value="InterPro"/>
</dbReference>
<dbReference type="InterPro" id="IPR009057">
    <property type="entry name" value="Homeodomain-like_sf"/>
</dbReference>
<dbReference type="InterPro" id="IPR018060">
    <property type="entry name" value="HTH_AraC"/>
</dbReference>
<evidence type="ECO:0000313" key="6">
    <source>
        <dbReference type="Proteomes" id="UP000244450"/>
    </source>
</evidence>
<dbReference type="EMBL" id="QCYK01000003">
    <property type="protein sequence ID" value="PUZ22946.1"/>
    <property type="molecule type" value="Genomic_DNA"/>
</dbReference>
<gene>
    <name evidence="5" type="ORF">DCC81_21260</name>
</gene>
<accession>A0A2T7BCX1</accession>